<dbReference type="Gene3D" id="3.40.50.620">
    <property type="entry name" value="HUPs"/>
    <property type="match status" value="1"/>
</dbReference>
<dbReference type="Pfam" id="PF00582">
    <property type="entry name" value="Usp"/>
    <property type="match status" value="1"/>
</dbReference>
<dbReference type="InterPro" id="IPR006016">
    <property type="entry name" value="UspA"/>
</dbReference>
<sequence>MWLQKNQWDRKDGVNGIVAVAIDTDKGSQNALKWAVDHLTTKGSTIVLIHVKVKQAPPSSNSTPSE</sequence>
<dbReference type="InterPro" id="IPR014729">
    <property type="entry name" value="Rossmann-like_a/b/a_fold"/>
</dbReference>
<reference evidence="3" key="1">
    <citation type="journal article" date="2018" name="Nat. Plants">
        <title>Whole-genome landscape of Medicago truncatula symbiotic genes.</title>
        <authorList>
            <person name="Pecrix Y."/>
            <person name="Staton S.E."/>
            <person name="Sallet E."/>
            <person name="Lelandais-Briere C."/>
            <person name="Moreau S."/>
            <person name="Carrere S."/>
            <person name="Blein T."/>
            <person name="Jardinaud M.F."/>
            <person name="Latrasse D."/>
            <person name="Zouine M."/>
            <person name="Zahm M."/>
            <person name="Kreplak J."/>
            <person name="Mayjonade B."/>
            <person name="Satge C."/>
            <person name="Perez M."/>
            <person name="Cauet S."/>
            <person name="Marande W."/>
            <person name="Chantry-Darmon C."/>
            <person name="Lopez-Roques C."/>
            <person name="Bouchez O."/>
            <person name="Berard A."/>
            <person name="Debelle F."/>
            <person name="Munos S."/>
            <person name="Bendahmane A."/>
            <person name="Berges H."/>
            <person name="Niebel A."/>
            <person name="Buitink J."/>
            <person name="Frugier F."/>
            <person name="Benhamed M."/>
            <person name="Crespi M."/>
            <person name="Gouzy J."/>
            <person name="Gamas P."/>
        </authorList>
    </citation>
    <scope>NUCLEOTIDE SEQUENCE [LARGE SCALE GENOMIC DNA]</scope>
    <source>
        <strain evidence="3">cv. Jemalong A17</strain>
    </source>
</reference>
<gene>
    <name evidence="2" type="ORF">MtrunA17_Chr1g0147721</name>
</gene>
<dbReference type="AlphaFoldDB" id="A0A396JEX2"/>
<proteinExistence type="predicted"/>
<protein>
    <submittedName>
        <fullName evidence="2">Putative rossmann-like alpha/beta/alpha sandwich protein</fullName>
    </submittedName>
</protein>
<dbReference type="EMBL" id="PSQE01000001">
    <property type="protein sequence ID" value="RHN76789.1"/>
    <property type="molecule type" value="Genomic_DNA"/>
</dbReference>
<dbReference type="Gramene" id="rna166">
    <property type="protein sequence ID" value="RHN76789.1"/>
    <property type="gene ID" value="gene166"/>
</dbReference>
<evidence type="ECO:0000313" key="3">
    <source>
        <dbReference type="Proteomes" id="UP000265566"/>
    </source>
</evidence>
<name>A0A396JEX2_MEDTR</name>
<dbReference type="Proteomes" id="UP000265566">
    <property type="component" value="Chromosome 1"/>
</dbReference>
<organism evidence="2 3">
    <name type="scientific">Medicago truncatula</name>
    <name type="common">Barrel medic</name>
    <name type="synonym">Medicago tribuloides</name>
    <dbReference type="NCBI Taxonomy" id="3880"/>
    <lineage>
        <taxon>Eukaryota</taxon>
        <taxon>Viridiplantae</taxon>
        <taxon>Streptophyta</taxon>
        <taxon>Embryophyta</taxon>
        <taxon>Tracheophyta</taxon>
        <taxon>Spermatophyta</taxon>
        <taxon>Magnoliopsida</taxon>
        <taxon>eudicotyledons</taxon>
        <taxon>Gunneridae</taxon>
        <taxon>Pentapetalae</taxon>
        <taxon>rosids</taxon>
        <taxon>fabids</taxon>
        <taxon>Fabales</taxon>
        <taxon>Fabaceae</taxon>
        <taxon>Papilionoideae</taxon>
        <taxon>50 kb inversion clade</taxon>
        <taxon>NPAAA clade</taxon>
        <taxon>Hologalegina</taxon>
        <taxon>IRL clade</taxon>
        <taxon>Trifolieae</taxon>
        <taxon>Medicago</taxon>
    </lineage>
</organism>
<evidence type="ECO:0000313" key="2">
    <source>
        <dbReference type="EMBL" id="RHN76789.1"/>
    </source>
</evidence>
<accession>A0A396JEX2</accession>
<feature type="domain" description="UspA" evidence="1">
    <location>
        <begin position="18"/>
        <end position="60"/>
    </location>
</feature>
<comment type="caution">
    <text evidence="2">The sequence shown here is derived from an EMBL/GenBank/DDBJ whole genome shotgun (WGS) entry which is preliminary data.</text>
</comment>
<dbReference type="SUPFAM" id="SSF52402">
    <property type="entry name" value="Adenine nucleotide alpha hydrolases-like"/>
    <property type="match status" value="1"/>
</dbReference>
<evidence type="ECO:0000259" key="1">
    <source>
        <dbReference type="Pfam" id="PF00582"/>
    </source>
</evidence>